<evidence type="ECO:0000256" key="1">
    <source>
        <dbReference type="SAM" id="Coils"/>
    </source>
</evidence>
<evidence type="ECO:0000313" key="5">
    <source>
        <dbReference type="EMBL" id="ABS39642.1"/>
    </source>
</evidence>
<feature type="region of interest" description="Disordered" evidence="2">
    <location>
        <begin position="337"/>
        <end position="361"/>
    </location>
</feature>
<dbReference type="EMBL" id="CP000728">
    <property type="protein sequence ID" value="ABS39642.1"/>
    <property type="molecule type" value="Genomic_DNA"/>
</dbReference>
<protein>
    <submittedName>
        <fullName evidence="5">Putative cell surface protein</fullName>
    </submittedName>
</protein>
<dbReference type="Pfam" id="PF07532">
    <property type="entry name" value="Big_4"/>
    <property type="match status" value="1"/>
</dbReference>
<dbReference type="KEGG" id="cbf:CLI_0454"/>
<dbReference type="Gene3D" id="3.80.10.10">
    <property type="entry name" value="Ribonuclease Inhibitor"/>
    <property type="match status" value="8"/>
</dbReference>
<sequence>MNKKGTRALASATAIGIVLTMLPSGNVKAAPGDVNKMPGKDRYETAANVATVNWKEGAENVIIASGDGYADSLSASVLAKKLNAPIILTKSQELHKSAKEALKTLKAKNLYVIGGNASVSQSIRDDLKKEGYALTELGGKTRFETNLAIANYLVEKHNVKADEILVVNGKDGFSDALSAAPVAAAKGQILLIVGKDPSTADLAAKFIEEHNSKVTVIGTEKVIPKTVYDKLGAKERVTGGANRFETNLNIMKHFKLNTDKLYVANATGDGYADALVASALAGRTASQLILTHTKDSQETKNAIDYIKSIKNDKTEVGLVGGNSVIPEEVVDKIKEVVKEESTKNPGKPSRPSKPSKPTEPEKNKFEIIWSFADVDEDLDVNTTNGKDDAKHDYVYIKFNKPISVSGDSKSVLNTSNYKLNKMPLPKGTEIKLNIKGLDDADKVTDSITIVLPNEYLNGKNEPHIITISSYLESSTTGDVLTNGGDKILTWSSDGREIFNASFSAEKQIYLAEVTAKKDLTLKNNLINAEKALETAKAAIKSLNNKTSGKYALEERVNDVEKTVKDARIKFDEKTDFEFSNGRITKYMGNEIDIVIPEAIRGEKVTAIEDSAFKNKNLTSVKIPKTVESIGMQAFAKNNLTSIELPESLKYMGNIAFMDNKLASVKIPKNLINIPTGAFSQNQITSVLILEGVTTIGRAAFMDNSLETIIIPSTVESIGGTAFSSNKLKAVTIPSGVKNIGKDAFAKNENLKLTYSKLVEAIEYGEKIKIDGKSEEKIKLLKEAVEAGNNLNKKPNATLDEVNESIEEIDNAIETLVGIENFEFSDGTITKYTGTKTDITIPRTIKGEKVTTIGNGAFANKKLTFVNISQTVEIIEEKAFAMNKLTAIKLPNNLIKMEEGSFSGNQLVHVDIPKSLKEIPAAAFSKNNLKSVSIPKGVISIGTGAFTFNKLEILDIPDSVKFVERMAFKGNELKSINISKSMENIGISAFANNKLNSVTIPEGVKKIDDAAFSNNELEYLKISSSVEAIGATAFNVNQLKVVNIPSNVKDIGKDAFANNKNIKLVYSRLIEAIKRAESIKTEGKEADKVKVLKEAIEEGNKLNDKPKATLEEVNKVVESINNAIEALNKESSKTTIKQIKPLEIKNIDVDFGTTEANVKAKLPQKVTIVDSKDKEHNVDINWSILKYDGNIAADYTATGTFKLPEGVLQSNPEADLKVILKVTVTPKGIENREWKLKDFTFKGTAITGFSESGEEKFKKSKDLILPNTNESGEKINEIADKAFCSEFEIKGDSNESFKDKDKAKQDPKIGINSVIIPDTAKIIGKEAFRNNCLTDINIPKSVTTIKDLAFNNNKLKTLSIPDSVTELGNGAFTLNDIADLKLSKELKTIPVAFGYNNLVSVTIPEGVTRIEDMAFSDNKLAQVTLPTTLEYLSGFNNNNLKSINIPTSVTELGKKAFARNKISSVEIPGNVKKIGVSAFQNTWHDTFLTSITIEDGVEKIDEYAFSLNHLKDVNIPKSVKEIAPNAFHKNLGYDGVVHLFTDNYNNPNNLKESKYQVIDTAKLTIKYISEDKTLKEEEIWKIGKKEGEEKYLHIGDKAVEITPKYEDNEYELENTDVRKVDLNYKENKFIVKCKKKDLVDKLTIKSIGEVAPVVADFGTEQNVAMDKLSKNTYIVDSNGENHEVELNWTIKNYNGNVSGEYTAVGIFKLPQGISQSEPEITLEVQGRIIVKEDFENIQDSKWGVEDFNFEGTILAGFSGKGEEKLKANKDLILPKANDKGEVITKVKNYAFAKNGLTSLAIPKGLNGLVIGTNAFEENQINTLYIPEGVKEIDAYAFSKNKLKYVDFSGTLKKIGNHAFADNQLVSAIFSEETNMIAIDRFSFANNKITSIILLNDVTKVNGEAFTGNQSCNSDGKVHIFTKSFDPNNCNQWFPDSQYHKIIPLNK</sequence>
<keyword evidence="1" id="KW-0175">Coiled coil</keyword>
<feature type="domain" description="Bacterial Ig-like" evidence="4">
    <location>
        <begin position="1152"/>
        <end position="1199"/>
    </location>
</feature>
<feature type="chain" id="PRO_5002708520" evidence="3">
    <location>
        <begin position="30"/>
        <end position="1945"/>
    </location>
</feature>
<dbReference type="InterPro" id="IPR051922">
    <property type="entry name" value="Bact_Sporulation_Assoc"/>
</dbReference>
<dbReference type="InterPro" id="IPR032675">
    <property type="entry name" value="LRR_dom_sf"/>
</dbReference>
<dbReference type="RefSeq" id="WP_011987402.1">
    <property type="nucleotide sequence ID" value="NC_009699.1"/>
</dbReference>
<dbReference type="Gene3D" id="1.20.1270.90">
    <property type="entry name" value="AF1782-like"/>
    <property type="match status" value="1"/>
</dbReference>
<dbReference type="InterPro" id="IPR026906">
    <property type="entry name" value="LRR_5"/>
</dbReference>
<evidence type="ECO:0000256" key="2">
    <source>
        <dbReference type="SAM" id="MobiDB-lite"/>
    </source>
</evidence>
<dbReference type="SUPFAM" id="SSF52058">
    <property type="entry name" value="L domain-like"/>
    <property type="match status" value="1"/>
</dbReference>
<dbReference type="PANTHER" id="PTHR30032">
    <property type="entry name" value="N-ACETYLMURAMOYL-L-ALANINE AMIDASE-RELATED"/>
    <property type="match status" value="1"/>
</dbReference>
<feature type="coiled-coil region" evidence="1">
    <location>
        <begin position="525"/>
        <end position="569"/>
    </location>
</feature>
<accession>A7GAE0</accession>
<dbReference type="InterPro" id="IPR011081">
    <property type="entry name" value="Big_4"/>
</dbReference>
<keyword evidence="3" id="KW-0732">Signal</keyword>
<feature type="signal peptide" evidence="3">
    <location>
        <begin position="1"/>
        <end position="29"/>
    </location>
</feature>
<dbReference type="Gene3D" id="3.40.50.12090">
    <property type="match status" value="2"/>
</dbReference>
<dbReference type="Proteomes" id="UP000002410">
    <property type="component" value="Chromosome"/>
</dbReference>
<proteinExistence type="predicted"/>
<evidence type="ECO:0000313" key="6">
    <source>
        <dbReference type="Proteomes" id="UP000002410"/>
    </source>
</evidence>
<gene>
    <name evidence="5" type="ordered locus">CLI_0454</name>
</gene>
<name>A7GAE0_CLOBL</name>
<dbReference type="HOGENOM" id="CLU_243047_0_0_9"/>
<reference evidence="6" key="1">
    <citation type="submission" date="2007-06" db="EMBL/GenBank/DDBJ databases">
        <authorList>
            <person name="Brinkac L.M."/>
            <person name="Daugherty S."/>
            <person name="Dodson R.J."/>
            <person name="Madupu R."/>
            <person name="Brown J.L."/>
            <person name="Bruce D."/>
            <person name="Detter C."/>
            <person name="Munk C."/>
            <person name="Smith L.A."/>
            <person name="Smith T.J."/>
            <person name="White O."/>
            <person name="Brettin T.S."/>
        </authorList>
    </citation>
    <scope>NUCLEOTIDE SEQUENCE [LARGE SCALE GENOMIC DNA]</scope>
    <source>
        <strain evidence="6">Langeland / NCTC 10281 / Type F</strain>
    </source>
</reference>
<dbReference type="InterPro" id="IPR007253">
    <property type="entry name" value="Cell_wall-bd_2"/>
</dbReference>
<dbReference type="Pfam" id="PF13306">
    <property type="entry name" value="LRR_5"/>
    <property type="match status" value="4"/>
</dbReference>
<dbReference type="Pfam" id="PF04122">
    <property type="entry name" value="CW_binding_2"/>
    <property type="match status" value="3"/>
</dbReference>
<evidence type="ECO:0000256" key="3">
    <source>
        <dbReference type="SAM" id="SignalP"/>
    </source>
</evidence>
<dbReference type="PANTHER" id="PTHR30032:SF8">
    <property type="entry name" value="GERMINATION-SPECIFIC N-ACETYLMURAMOYL-L-ALANINE AMIDASE"/>
    <property type="match status" value="1"/>
</dbReference>
<organism evidence="5 6">
    <name type="scientific">Clostridium botulinum (strain Langeland / NCTC 10281 / Type F)</name>
    <dbReference type="NCBI Taxonomy" id="441772"/>
    <lineage>
        <taxon>Bacteria</taxon>
        <taxon>Bacillati</taxon>
        <taxon>Bacillota</taxon>
        <taxon>Clostridia</taxon>
        <taxon>Eubacteriales</taxon>
        <taxon>Clostridiaceae</taxon>
        <taxon>Clostridium</taxon>
    </lineage>
</organism>
<evidence type="ECO:0000259" key="4">
    <source>
        <dbReference type="Pfam" id="PF07532"/>
    </source>
</evidence>